<keyword evidence="1" id="KW-0694">RNA-binding</keyword>
<name>A0A8J4V8D6_9MYCE</name>
<gene>
    <name evidence="3" type="ORF">CYY_003757</name>
</gene>
<dbReference type="InterPro" id="IPR012677">
    <property type="entry name" value="Nucleotide-bd_a/b_plait_sf"/>
</dbReference>
<dbReference type="PROSITE" id="PS50102">
    <property type="entry name" value="RRM"/>
    <property type="match status" value="1"/>
</dbReference>
<dbReference type="OrthoDB" id="6357136at2759"/>
<dbReference type="EMBL" id="AJWJ01000122">
    <property type="protein sequence ID" value="KAF2074924.1"/>
    <property type="molecule type" value="Genomic_DNA"/>
</dbReference>
<organism evidence="3 4">
    <name type="scientific">Polysphondylium violaceum</name>
    <dbReference type="NCBI Taxonomy" id="133409"/>
    <lineage>
        <taxon>Eukaryota</taxon>
        <taxon>Amoebozoa</taxon>
        <taxon>Evosea</taxon>
        <taxon>Eumycetozoa</taxon>
        <taxon>Dictyostelia</taxon>
        <taxon>Dictyosteliales</taxon>
        <taxon>Dictyosteliaceae</taxon>
        <taxon>Polysphondylium</taxon>
    </lineage>
</organism>
<keyword evidence="4" id="KW-1185">Reference proteome</keyword>
<comment type="caution">
    <text evidence="3">The sequence shown here is derived from an EMBL/GenBank/DDBJ whole genome shotgun (WGS) entry which is preliminary data.</text>
</comment>
<evidence type="ECO:0000313" key="3">
    <source>
        <dbReference type="EMBL" id="KAF2074924.1"/>
    </source>
</evidence>
<dbReference type="Gene3D" id="3.30.70.330">
    <property type="match status" value="1"/>
</dbReference>
<dbReference type="InterPro" id="IPR000504">
    <property type="entry name" value="RRM_dom"/>
</dbReference>
<dbReference type="SUPFAM" id="SSF54928">
    <property type="entry name" value="RNA-binding domain, RBD"/>
    <property type="match status" value="1"/>
</dbReference>
<reference evidence="3" key="1">
    <citation type="submission" date="2020-01" db="EMBL/GenBank/DDBJ databases">
        <title>Development of genomics and gene disruption for Polysphondylium violaceum indicates a role for the polyketide synthase stlB in stalk morphogenesis.</title>
        <authorList>
            <person name="Narita B."/>
            <person name="Kawabe Y."/>
            <person name="Kin K."/>
            <person name="Saito T."/>
            <person name="Gibbs R."/>
            <person name="Kuspa A."/>
            <person name="Muzny D."/>
            <person name="Queller D."/>
            <person name="Richards S."/>
            <person name="Strassman J."/>
            <person name="Sucgang R."/>
            <person name="Worley K."/>
            <person name="Schaap P."/>
        </authorList>
    </citation>
    <scope>NUCLEOTIDE SEQUENCE</scope>
    <source>
        <strain evidence="3">QSvi11</strain>
    </source>
</reference>
<dbReference type="InterPro" id="IPR035979">
    <property type="entry name" value="RBD_domain_sf"/>
</dbReference>
<feature type="domain" description="RRM" evidence="2">
    <location>
        <begin position="291"/>
        <end position="387"/>
    </location>
</feature>
<evidence type="ECO:0000259" key="2">
    <source>
        <dbReference type="PROSITE" id="PS50102"/>
    </source>
</evidence>
<dbReference type="GO" id="GO:0003723">
    <property type="term" value="F:RNA binding"/>
    <property type="evidence" value="ECO:0007669"/>
    <property type="project" value="UniProtKB-UniRule"/>
</dbReference>
<evidence type="ECO:0000313" key="4">
    <source>
        <dbReference type="Proteomes" id="UP000695562"/>
    </source>
</evidence>
<protein>
    <recommendedName>
        <fullName evidence="2">RRM domain-containing protein</fullName>
    </recommendedName>
</protein>
<proteinExistence type="predicted"/>
<dbReference type="AlphaFoldDB" id="A0A8J4V8D6"/>
<evidence type="ECO:0000256" key="1">
    <source>
        <dbReference type="PROSITE-ProRule" id="PRU00176"/>
    </source>
</evidence>
<accession>A0A8J4V8D6</accession>
<sequence>MLSSKAFQSVVYCKSSQHMYRAFCSGGYQNAATSRTDEILSKYFPDSNNSNKINPLTTPVYSNEPMDPNQGLTDFYGTQNTFLPSGNYFNYNSHDNNKYNTKRVNRNVAGTEFLEPDFQNQNQKQKIQFKSLEEFKSDYLTNLVSDNQTAREDYENKLLNRFHSEVDIQAPYLMDRVPPLDFYKSCIESTDQSDKVYIVIENISIHTTKEDIQSMLESNDFLQVEHVELEKASDYTVAGEYLSGFAMIKLSANEMTEDFDKKIEATFKRLNLFGLNYGGIRYKTIPADCLKTIRIKNLPEDVDENKLKELLKKNYQAVAGKSIGDIDQFCKINFIQPRYKPHSPTTQKSSGNAFITFKDHLSAVNGFQLFSNINFITKRAMVDWSRSILSESSLSIQSHHARSKIKSFGEIELIKTIIDLKAQIRGLEEKILTNSTTKAATATKSSSSKRGKL</sequence>
<dbReference type="Proteomes" id="UP000695562">
    <property type="component" value="Unassembled WGS sequence"/>
</dbReference>